<accession>A0A1L9UV41</accession>
<dbReference type="AlphaFoldDB" id="A0A1L9UV41"/>
<evidence type="ECO:0000313" key="2">
    <source>
        <dbReference type="Proteomes" id="UP000184499"/>
    </source>
</evidence>
<evidence type="ECO:0000313" key="1">
    <source>
        <dbReference type="EMBL" id="OJJ75462.1"/>
    </source>
</evidence>
<protein>
    <submittedName>
        <fullName evidence="1">Uncharacterized protein</fullName>
    </submittedName>
</protein>
<dbReference type="EMBL" id="KV878680">
    <property type="protein sequence ID" value="OJJ75462.1"/>
    <property type="molecule type" value="Genomic_DNA"/>
</dbReference>
<dbReference type="VEuPathDB" id="FungiDB:ASPBRDRAFT_37743"/>
<proteinExistence type="predicted"/>
<keyword evidence="2" id="KW-1185">Reference proteome</keyword>
<sequence length="81" mass="8461">MATATGGRASASSTAVGSLVDASGYKYAEKDTKPGKIKLKKSAKSGKKKGDGIFFLPPSSSSKRDMCTGFGHVMLMEWLGN</sequence>
<dbReference type="STRING" id="767769.A0A1L9UV41"/>
<name>A0A1L9UV41_ASPBC</name>
<gene>
    <name evidence="1" type="ORF">ASPBRDRAFT_37743</name>
</gene>
<organism evidence="1 2">
    <name type="scientific">Aspergillus brasiliensis (strain CBS 101740 / IMI 381727 / IBT 21946)</name>
    <dbReference type="NCBI Taxonomy" id="767769"/>
    <lineage>
        <taxon>Eukaryota</taxon>
        <taxon>Fungi</taxon>
        <taxon>Dikarya</taxon>
        <taxon>Ascomycota</taxon>
        <taxon>Pezizomycotina</taxon>
        <taxon>Eurotiomycetes</taxon>
        <taxon>Eurotiomycetidae</taxon>
        <taxon>Eurotiales</taxon>
        <taxon>Aspergillaceae</taxon>
        <taxon>Aspergillus</taxon>
        <taxon>Aspergillus subgen. Circumdati</taxon>
    </lineage>
</organism>
<dbReference type="Proteomes" id="UP000184499">
    <property type="component" value="Unassembled WGS sequence"/>
</dbReference>
<dbReference type="GeneID" id="93576280"/>
<reference evidence="2" key="1">
    <citation type="journal article" date="2017" name="Genome Biol.">
        <title>Comparative genomics reveals high biological diversity and specific adaptations in the industrially and medically important fungal genus Aspergillus.</title>
        <authorList>
            <person name="de Vries R.P."/>
            <person name="Riley R."/>
            <person name="Wiebenga A."/>
            <person name="Aguilar-Osorio G."/>
            <person name="Amillis S."/>
            <person name="Uchima C.A."/>
            <person name="Anderluh G."/>
            <person name="Asadollahi M."/>
            <person name="Askin M."/>
            <person name="Barry K."/>
            <person name="Battaglia E."/>
            <person name="Bayram O."/>
            <person name="Benocci T."/>
            <person name="Braus-Stromeyer S.A."/>
            <person name="Caldana C."/>
            <person name="Canovas D."/>
            <person name="Cerqueira G.C."/>
            <person name="Chen F."/>
            <person name="Chen W."/>
            <person name="Choi C."/>
            <person name="Clum A."/>
            <person name="Dos Santos R.A."/>
            <person name="Damasio A.R."/>
            <person name="Diallinas G."/>
            <person name="Emri T."/>
            <person name="Fekete E."/>
            <person name="Flipphi M."/>
            <person name="Freyberg S."/>
            <person name="Gallo A."/>
            <person name="Gournas C."/>
            <person name="Habgood R."/>
            <person name="Hainaut M."/>
            <person name="Harispe M.L."/>
            <person name="Henrissat B."/>
            <person name="Hilden K.S."/>
            <person name="Hope R."/>
            <person name="Hossain A."/>
            <person name="Karabika E."/>
            <person name="Karaffa L."/>
            <person name="Karanyi Z."/>
            <person name="Krasevec N."/>
            <person name="Kuo A."/>
            <person name="Kusch H."/>
            <person name="LaButti K."/>
            <person name="Lagendijk E.L."/>
            <person name="Lapidus A."/>
            <person name="Levasseur A."/>
            <person name="Lindquist E."/>
            <person name="Lipzen A."/>
            <person name="Logrieco A.F."/>
            <person name="MacCabe A."/>
            <person name="Maekelae M.R."/>
            <person name="Malavazi I."/>
            <person name="Melin P."/>
            <person name="Meyer V."/>
            <person name="Mielnichuk N."/>
            <person name="Miskei M."/>
            <person name="Molnar A.P."/>
            <person name="Mule G."/>
            <person name="Ngan C.Y."/>
            <person name="Orejas M."/>
            <person name="Orosz E."/>
            <person name="Ouedraogo J.P."/>
            <person name="Overkamp K.M."/>
            <person name="Park H.-S."/>
            <person name="Perrone G."/>
            <person name="Piumi F."/>
            <person name="Punt P.J."/>
            <person name="Ram A.F."/>
            <person name="Ramon A."/>
            <person name="Rauscher S."/>
            <person name="Record E."/>
            <person name="Riano-Pachon D.M."/>
            <person name="Robert V."/>
            <person name="Roehrig J."/>
            <person name="Ruller R."/>
            <person name="Salamov A."/>
            <person name="Salih N.S."/>
            <person name="Samson R.A."/>
            <person name="Sandor E."/>
            <person name="Sanguinetti M."/>
            <person name="Schuetze T."/>
            <person name="Sepcic K."/>
            <person name="Shelest E."/>
            <person name="Sherlock G."/>
            <person name="Sophianopoulou V."/>
            <person name="Squina F.M."/>
            <person name="Sun H."/>
            <person name="Susca A."/>
            <person name="Todd R.B."/>
            <person name="Tsang A."/>
            <person name="Unkles S.E."/>
            <person name="van de Wiele N."/>
            <person name="van Rossen-Uffink D."/>
            <person name="Oliveira J.V."/>
            <person name="Vesth T.C."/>
            <person name="Visser J."/>
            <person name="Yu J.-H."/>
            <person name="Zhou M."/>
            <person name="Andersen M.R."/>
            <person name="Archer D.B."/>
            <person name="Baker S.E."/>
            <person name="Benoit I."/>
            <person name="Brakhage A.A."/>
            <person name="Braus G.H."/>
            <person name="Fischer R."/>
            <person name="Frisvad J.C."/>
            <person name="Goldman G.H."/>
            <person name="Houbraken J."/>
            <person name="Oakley B."/>
            <person name="Pocsi I."/>
            <person name="Scazzocchio C."/>
            <person name="Seiboth B."/>
            <person name="vanKuyk P.A."/>
            <person name="Wortman J."/>
            <person name="Dyer P.S."/>
            <person name="Grigoriev I.V."/>
        </authorList>
    </citation>
    <scope>NUCLEOTIDE SEQUENCE [LARGE SCALE GENOMIC DNA]</scope>
    <source>
        <strain evidence="2">CBS 101740 / IMI 381727 / IBT 21946</strain>
    </source>
</reference>
<dbReference type="RefSeq" id="XP_067482709.1">
    <property type="nucleotide sequence ID" value="XM_067623792.1"/>
</dbReference>